<accession>A0A9D2QH38</accession>
<evidence type="ECO:0000313" key="1">
    <source>
        <dbReference type="EMBL" id="HJC87481.1"/>
    </source>
</evidence>
<feature type="non-terminal residue" evidence="1">
    <location>
        <position position="105"/>
    </location>
</feature>
<name>A0A9D2QH38_9FIRM</name>
<protein>
    <recommendedName>
        <fullName evidence="3">Multidrug transporter</fullName>
    </recommendedName>
</protein>
<dbReference type="Proteomes" id="UP000823922">
    <property type="component" value="Unassembled WGS sequence"/>
</dbReference>
<gene>
    <name evidence="1" type="ORF">H9926_05635</name>
</gene>
<proteinExistence type="predicted"/>
<sequence length="105" mass="12527">MEEQRRKSEGETVMVEISKKDWKLYRERLPKWQEHFMERLTREYIELLNGPGNASDRFWKLEERILKDKKNPGVLLRVTKSNAIWDIAVFVGRGIITMDELDGFS</sequence>
<comment type="caution">
    <text evidence="1">The sequence shown here is derived from an EMBL/GenBank/DDBJ whole genome shotgun (WGS) entry which is preliminary data.</text>
</comment>
<reference evidence="1" key="1">
    <citation type="journal article" date="2021" name="PeerJ">
        <title>Extensive microbial diversity within the chicken gut microbiome revealed by metagenomics and culture.</title>
        <authorList>
            <person name="Gilroy R."/>
            <person name="Ravi A."/>
            <person name="Getino M."/>
            <person name="Pursley I."/>
            <person name="Horton D.L."/>
            <person name="Alikhan N.F."/>
            <person name="Baker D."/>
            <person name="Gharbi K."/>
            <person name="Hall N."/>
            <person name="Watson M."/>
            <person name="Adriaenssens E.M."/>
            <person name="Foster-Nyarko E."/>
            <person name="Jarju S."/>
            <person name="Secka A."/>
            <person name="Antonio M."/>
            <person name="Oren A."/>
            <person name="Chaudhuri R.R."/>
            <person name="La Ragione R."/>
            <person name="Hildebrand F."/>
            <person name="Pallen M.J."/>
        </authorList>
    </citation>
    <scope>NUCLEOTIDE SEQUENCE</scope>
    <source>
        <strain evidence="1">ChiBcec1-1630</strain>
    </source>
</reference>
<dbReference type="AlphaFoldDB" id="A0A9D2QH38"/>
<evidence type="ECO:0008006" key="3">
    <source>
        <dbReference type="Google" id="ProtNLM"/>
    </source>
</evidence>
<reference evidence="1" key="2">
    <citation type="submission" date="2021-04" db="EMBL/GenBank/DDBJ databases">
        <authorList>
            <person name="Gilroy R."/>
        </authorList>
    </citation>
    <scope>NUCLEOTIDE SEQUENCE</scope>
    <source>
        <strain evidence="1">ChiBcec1-1630</strain>
    </source>
</reference>
<evidence type="ECO:0000313" key="2">
    <source>
        <dbReference type="Proteomes" id="UP000823922"/>
    </source>
</evidence>
<organism evidence="1 2">
    <name type="scientific">Candidatus Eisenbergiella intestinigallinarum</name>
    <dbReference type="NCBI Taxonomy" id="2838549"/>
    <lineage>
        <taxon>Bacteria</taxon>
        <taxon>Bacillati</taxon>
        <taxon>Bacillota</taxon>
        <taxon>Clostridia</taxon>
        <taxon>Lachnospirales</taxon>
        <taxon>Lachnospiraceae</taxon>
        <taxon>Eisenbergiella</taxon>
    </lineage>
</organism>
<dbReference type="EMBL" id="DWVS01000141">
    <property type="protein sequence ID" value="HJC87481.1"/>
    <property type="molecule type" value="Genomic_DNA"/>
</dbReference>